<dbReference type="SUPFAM" id="SSF52540">
    <property type="entry name" value="P-loop containing nucleoside triphosphate hydrolases"/>
    <property type="match status" value="1"/>
</dbReference>
<dbReference type="PANTHER" id="PTHR32039:SF7">
    <property type="entry name" value="COMPETENCE PROTEIN COMM"/>
    <property type="match status" value="1"/>
</dbReference>
<dbReference type="InterPro" id="IPR027417">
    <property type="entry name" value="P-loop_NTPase"/>
</dbReference>
<dbReference type="SUPFAM" id="SSF54211">
    <property type="entry name" value="Ribosomal protein S5 domain 2-like"/>
    <property type="match status" value="1"/>
</dbReference>
<evidence type="ECO:0000259" key="2">
    <source>
        <dbReference type="SMART" id="SM00382"/>
    </source>
</evidence>
<proteinExistence type="inferred from homology"/>
<evidence type="ECO:0000256" key="1">
    <source>
        <dbReference type="ARBA" id="ARBA00006354"/>
    </source>
</evidence>
<dbReference type="OrthoDB" id="9813147at2"/>
<dbReference type="InterPro" id="IPR045006">
    <property type="entry name" value="CHLI-like"/>
</dbReference>
<dbReference type="PANTHER" id="PTHR32039">
    <property type="entry name" value="MAGNESIUM-CHELATASE SUBUNIT CHLI"/>
    <property type="match status" value="1"/>
</dbReference>
<protein>
    <submittedName>
        <fullName evidence="3">MG(2+) CHELATASE FAMILY PROTEIN / ComM-related protein</fullName>
    </submittedName>
</protein>
<feature type="domain" description="AAA+ ATPase" evidence="2">
    <location>
        <begin position="230"/>
        <end position="443"/>
    </location>
</feature>
<dbReference type="Pfam" id="PF13541">
    <property type="entry name" value="ChlI"/>
    <property type="match status" value="1"/>
</dbReference>
<organism evidence="3 4">
    <name type="scientific">Mycetocola reblochoni REB411</name>
    <dbReference type="NCBI Taxonomy" id="1255698"/>
    <lineage>
        <taxon>Bacteria</taxon>
        <taxon>Bacillati</taxon>
        <taxon>Actinomycetota</taxon>
        <taxon>Actinomycetes</taxon>
        <taxon>Micrococcales</taxon>
        <taxon>Microbacteriaceae</taxon>
        <taxon>Mycetocola</taxon>
    </lineage>
</organism>
<dbReference type="SMART" id="SM00382">
    <property type="entry name" value="AAA"/>
    <property type="match status" value="1"/>
</dbReference>
<gene>
    <name evidence="3" type="ORF">FM119_06645</name>
</gene>
<dbReference type="GO" id="GO:0005524">
    <property type="term" value="F:ATP binding"/>
    <property type="evidence" value="ECO:0007669"/>
    <property type="project" value="InterPro"/>
</dbReference>
<dbReference type="InterPro" id="IPR003593">
    <property type="entry name" value="AAA+_ATPase"/>
</dbReference>
<dbReference type="InterPro" id="IPR014721">
    <property type="entry name" value="Ribsml_uS5_D2-typ_fold_subgr"/>
</dbReference>
<dbReference type="Gene3D" id="3.30.230.10">
    <property type="match status" value="1"/>
</dbReference>
<keyword evidence="4" id="KW-1185">Reference proteome</keyword>
<reference evidence="4" key="1">
    <citation type="submission" date="2017-02" db="EMBL/GenBank/DDBJ databases">
        <authorList>
            <person name="Dridi B."/>
        </authorList>
    </citation>
    <scope>NUCLEOTIDE SEQUENCE [LARGE SCALE GENOMIC DNA]</scope>
    <source>
        <strain evidence="4">EB411</strain>
    </source>
</reference>
<dbReference type="NCBIfam" id="TIGR00368">
    <property type="entry name" value="YifB family Mg chelatase-like AAA ATPase"/>
    <property type="match status" value="1"/>
</dbReference>
<dbReference type="Pfam" id="PF01078">
    <property type="entry name" value="Mg_chelatase"/>
    <property type="match status" value="1"/>
</dbReference>
<dbReference type="InterPro" id="IPR025158">
    <property type="entry name" value="Mg_chelat-rel_C"/>
</dbReference>
<dbReference type="InterPro" id="IPR020568">
    <property type="entry name" value="Ribosomal_Su5_D2-typ_SF"/>
</dbReference>
<dbReference type="Proteomes" id="UP000196778">
    <property type="component" value="Unassembled WGS sequence"/>
</dbReference>
<comment type="similarity">
    <text evidence="1">Belongs to the Mg-chelatase subunits D/I family. ComM subfamily.</text>
</comment>
<dbReference type="InterPro" id="IPR000523">
    <property type="entry name" value="Mg_chelatse_chII-like_cat_dom"/>
</dbReference>
<dbReference type="InterPro" id="IPR004482">
    <property type="entry name" value="Mg_chelat-rel"/>
</dbReference>
<accession>A0A1R4JCL1</accession>
<dbReference type="Pfam" id="PF13335">
    <property type="entry name" value="Mg_chelatase_C"/>
    <property type="match status" value="1"/>
</dbReference>
<dbReference type="RefSeq" id="WP_087136896.1">
    <property type="nucleotide sequence ID" value="NZ_FUKR01000036.1"/>
</dbReference>
<evidence type="ECO:0000313" key="4">
    <source>
        <dbReference type="Proteomes" id="UP000196778"/>
    </source>
</evidence>
<dbReference type="Gene3D" id="3.40.50.300">
    <property type="entry name" value="P-loop containing nucleotide triphosphate hydrolases"/>
    <property type="match status" value="1"/>
</dbReference>
<dbReference type="AlphaFoldDB" id="A0A1R4JCL1"/>
<dbReference type="EMBL" id="FUKR01000036">
    <property type="protein sequence ID" value="SJN29535.1"/>
    <property type="molecule type" value="Genomic_DNA"/>
</dbReference>
<sequence>MAVARTWAVAVVGIGGTAVEVEADLGAQLPRFSIIGLADRALAEAEDRVRQAAANAGVSLPARRLTVNLAPADLPKHGTGFDLAVALAALAAGGVVDAARIDRVVHIGELGLDGRVRSVPGVLPACIAARDAGFTTVVVPADNVDEARLAADDLQVLPVSTLREAVLGCADDDQRARLEAQPVPALGARWAPRRSGDASRPHPTSVVRSDFADVHDQDDAIRAAQIAAAGAHHLSMVGSPGTGKSMIAERLAGIMPRLDDHSARELSCIRSIAGEGALTALERTPPFVAPHHTASTVALLGGGSGRIRPGAVTLACHGVLFLDEVSEMSRHTLNALRQPIETGEVRIHRASGNVTFPARFQLTLASNPCPCGFAGTGERECTCSPDALRRYRSRLAGPIMDRIDVRVRVAAPRRTRPGSQATTARLAEAVDRARRRAVERAGKPNAALSRAELGTASLAIPPSARRHLDQAWDRGILSMRGYDRVRRVAWTIADLEDRDRPGADDVDQALYFRRGEA</sequence>
<name>A0A1R4JCL1_9MICO</name>
<evidence type="ECO:0000313" key="3">
    <source>
        <dbReference type="EMBL" id="SJN29535.1"/>
    </source>
</evidence>